<evidence type="ECO:0000256" key="1">
    <source>
        <dbReference type="SAM" id="MobiDB-lite"/>
    </source>
</evidence>
<keyword evidence="3" id="KW-1185">Reference proteome</keyword>
<dbReference type="AlphaFoldDB" id="A0A653LJK7"/>
<sequence length="211" mass="23972">MFIPEHYQNHNTKEIHSFLKENSFGILINTFNGKPWGTHIPLELSKNGHNKDVLVGHIAKANLQSKNLTNGDEVLCIFNGPHSYISSSWYKAEEVPTWNYIAVHVHGTVKIQTSEELLQSLHELVDKYEQQSEHPISLNDMSKKTMRQVSGIIGFEIEITDIQAVNKLSQGREHDHPKIISELEKQGASEKAIAQEMKKRLPEQTSDQANI</sequence>
<dbReference type="PIRSF" id="PIRSF010372">
    <property type="entry name" value="PaiB"/>
    <property type="match status" value="1"/>
</dbReference>
<dbReference type="InterPro" id="IPR007396">
    <property type="entry name" value="TR_PAI2-type"/>
</dbReference>
<dbReference type="Pfam" id="PF04299">
    <property type="entry name" value="FMN_bind_2"/>
    <property type="match status" value="1"/>
</dbReference>
<gene>
    <name evidence="2" type="ORF">MARI151_10042</name>
</gene>
<organism evidence="2 3">
    <name type="scientific">Maribacter litoralis</name>
    <dbReference type="NCBI Taxonomy" id="2059726"/>
    <lineage>
        <taxon>Bacteria</taxon>
        <taxon>Pseudomonadati</taxon>
        <taxon>Bacteroidota</taxon>
        <taxon>Flavobacteriia</taxon>
        <taxon>Flavobacteriales</taxon>
        <taxon>Flavobacteriaceae</taxon>
        <taxon>Maribacter</taxon>
    </lineage>
</organism>
<feature type="region of interest" description="Disordered" evidence="1">
    <location>
        <begin position="185"/>
        <end position="211"/>
    </location>
</feature>
<dbReference type="RefSeq" id="WP_159301461.1">
    <property type="nucleotide sequence ID" value="NZ_LR733271.1"/>
</dbReference>
<dbReference type="SUPFAM" id="SSF50475">
    <property type="entry name" value="FMN-binding split barrel"/>
    <property type="match status" value="1"/>
</dbReference>
<name>A0A653LJK7_9FLAO</name>
<evidence type="ECO:0000313" key="2">
    <source>
        <dbReference type="EMBL" id="VXA92348.1"/>
    </source>
</evidence>
<evidence type="ECO:0000313" key="3">
    <source>
        <dbReference type="Proteomes" id="UP000430202"/>
    </source>
</evidence>
<dbReference type="Gene3D" id="2.30.110.10">
    <property type="entry name" value="Electron Transport, Fmn-binding Protein, Chain A"/>
    <property type="match status" value="1"/>
</dbReference>
<dbReference type="EMBL" id="CABWLR010000001">
    <property type="protein sequence ID" value="VXA92348.1"/>
    <property type="molecule type" value="Genomic_DNA"/>
</dbReference>
<dbReference type="PANTHER" id="PTHR35802:SF1">
    <property type="entry name" value="PROTEASE SYNTHASE AND SPORULATION PROTEIN PAI 2"/>
    <property type="match status" value="1"/>
</dbReference>
<proteinExistence type="predicted"/>
<reference evidence="2 3" key="1">
    <citation type="submission" date="2019-10" db="EMBL/GenBank/DDBJ databases">
        <authorList>
            <person name="Karimi E."/>
        </authorList>
    </citation>
    <scope>NUCLEOTIDE SEQUENCE [LARGE SCALE GENOMIC DNA]</scope>
    <source>
        <strain evidence="2">Maribacter sp. 151</strain>
    </source>
</reference>
<dbReference type="Proteomes" id="UP000430202">
    <property type="component" value="Unassembled WGS sequence"/>
</dbReference>
<dbReference type="InterPro" id="IPR012349">
    <property type="entry name" value="Split_barrel_FMN-bd"/>
</dbReference>
<protein>
    <submittedName>
        <fullName evidence="2">Negative transcriptional regulator, PaiB family</fullName>
    </submittedName>
</protein>
<accession>A0A653LJK7</accession>
<dbReference type="PANTHER" id="PTHR35802">
    <property type="entry name" value="PROTEASE SYNTHASE AND SPORULATION PROTEIN PAI 2"/>
    <property type="match status" value="1"/>
</dbReference>